<sequence>MLAPADAVIQRHDGDDPPSDQSTAGSPRSPYSTCSRPPSSLLIERSPSSPSTSERAADEQHERDMLASSPKSPAQRPSEPSALRPSFDRPLHSYSSVATTLASRDAHGRATKSYGDIPLNTSRHHFGSHRPVGDPVLAKSQSFRLEFPPPSRDLYPKSGESLFKPMNTANSVDVEKLLEKYSEEGAQLVEYLAGQEQAREESYGPVVEARERADSTLAKFLREQRQKSDAARAAEMRARGRVARRRPLSPPPLTPVQQQVIHELEADLVDKMKSVSINHGETEGAIAGFFTFEWDGADQKPPESHRELLYDSGGLDKRLLRPPLVAHPELGEKSYLEGMTKPLSQSAYQESLDKIRSKNRSAYNKAFWRHWQQAPASKIEPALAPKADSSHSDFPAVLVPDWFPVFSTYNILDLWPGSPASRFTQLLNTIRALELQCQVSRQKPPRWDKEWHDPSSLWDTVVQKKNGG</sequence>
<dbReference type="OrthoDB" id="5062424at2759"/>
<feature type="compositionally biased region" description="Low complexity" evidence="1">
    <location>
        <begin position="44"/>
        <end position="54"/>
    </location>
</feature>
<comment type="caution">
    <text evidence="2">The sequence shown here is derived from an EMBL/GenBank/DDBJ whole genome shotgun (WGS) entry which is preliminary data.</text>
</comment>
<feature type="compositionally biased region" description="Basic and acidic residues" evidence="1">
    <location>
        <begin position="55"/>
        <end position="65"/>
    </location>
</feature>
<organism evidence="2 3">
    <name type="scientific">Cylindrodendrum hubeiense</name>
    <dbReference type="NCBI Taxonomy" id="595255"/>
    <lineage>
        <taxon>Eukaryota</taxon>
        <taxon>Fungi</taxon>
        <taxon>Dikarya</taxon>
        <taxon>Ascomycota</taxon>
        <taxon>Pezizomycotina</taxon>
        <taxon>Sordariomycetes</taxon>
        <taxon>Hypocreomycetidae</taxon>
        <taxon>Hypocreales</taxon>
        <taxon>Nectriaceae</taxon>
        <taxon>Cylindrodendrum</taxon>
    </lineage>
</organism>
<protein>
    <submittedName>
        <fullName evidence="2">Uncharacterized protein</fullName>
    </submittedName>
</protein>
<dbReference type="EMBL" id="JAANBB010000300">
    <property type="protein sequence ID" value="KAF7544515.1"/>
    <property type="molecule type" value="Genomic_DNA"/>
</dbReference>
<evidence type="ECO:0000313" key="2">
    <source>
        <dbReference type="EMBL" id="KAF7544515.1"/>
    </source>
</evidence>
<accession>A0A9P5H442</accession>
<evidence type="ECO:0000256" key="1">
    <source>
        <dbReference type="SAM" id="MobiDB-lite"/>
    </source>
</evidence>
<gene>
    <name evidence="2" type="ORF">G7Z17_g9898</name>
</gene>
<feature type="region of interest" description="Disordered" evidence="1">
    <location>
        <begin position="1"/>
        <end position="91"/>
    </location>
</feature>
<proteinExistence type="predicted"/>
<feature type="compositionally biased region" description="Polar residues" evidence="1">
    <location>
        <begin position="19"/>
        <end position="38"/>
    </location>
</feature>
<evidence type="ECO:0000313" key="3">
    <source>
        <dbReference type="Proteomes" id="UP000722485"/>
    </source>
</evidence>
<dbReference type="Proteomes" id="UP000722485">
    <property type="component" value="Unassembled WGS sequence"/>
</dbReference>
<name>A0A9P5H442_9HYPO</name>
<feature type="region of interest" description="Disordered" evidence="1">
    <location>
        <begin position="225"/>
        <end position="255"/>
    </location>
</feature>
<reference evidence="2" key="1">
    <citation type="submission" date="2020-03" db="EMBL/GenBank/DDBJ databases">
        <title>Draft Genome Sequence of Cylindrodendrum hubeiense.</title>
        <authorList>
            <person name="Buettner E."/>
            <person name="Kellner H."/>
        </authorList>
    </citation>
    <scope>NUCLEOTIDE SEQUENCE</scope>
    <source>
        <strain evidence="2">IHI 201604</strain>
    </source>
</reference>
<dbReference type="AlphaFoldDB" id="A0A9P5H442"/>
<feature type="region of interest" description="Disordered" evidence="1">
    <location>
        <begin position="444"/>
        <end position="468"/>
    </location>
</feature>
<feature type="compositionally biased region" description="Basic and acidic residues" evidence="1">
    <location>
        <begin position="225"/>
        <end position="238"/>
    </location>
</feature>
<keyword evidence="3" id="KW-1185">Reference proteome</keyword>